<evidence type="ECO:0000256" key="3">
    <source>
        <dbReference type="ARBA" id="ARBA00023015"/>
    </source>
</evidence>
<evidence type="ECO:0000256" key="1">
    <source>
        <dbReference type="ARBA" id="ARBA00022472"/>
    </source>
</evidence>
<dbReference type="Gene3D" id="3.30.70.940">
    <property type="entry name" value="NusG, N-terminal domain"/>
    <property type="match status" value="1"/>
</dbReference>
<dbReference type="SMART" id="SM00739">
    <property type="entry name" value="KOW"/>
    <property type="match status" value="1"/>
</dbReference>
<keyword evidence="1 5" id="KW-0806">Transcription termination</keyword>
<dbReference type="GO" id="GO:0005829">
    <property type="term" value="C:cytosol"/>
    <property type="evidence" value="ECO:0007669"/>
    <property type="project" value="TreeGrafter"/>
</dbReference>
<dbReference type="SUPFAM" id="SSF82679">
    <property type="entry name" value="N-utilization substance G protein NusG, N-terminal domain"/>
    <property type="match status" value="1"/>
</dbReference>
<dbReference type="GO" id="GO:0032784">
    <property type="term" value="P:regulation of DNA-templated transcription elongation"/>
    <property type="evidence" value="ECO:0007669"/>
    <property type="project" value="InterPro"/>
</dbReference>
<dbReference type="SMART" id="SM00738">
    <property type="entry name" value="NGN"/>
    <property type="match status" value="1"/>
</dbReference>
<keyword evidence="3 5" id="KW-0805">Transcription regulation</keyword>
<accession>A0A2H0WRQ9</accession>
<keyword evidence="2 5" id="KW-0889">Transcription antitermination</keyword>
<dbReference type="InterPro" id="IPR001062">
    <property type="entry name" value="Transcrpt_antiterm_NusG"/>
</dbReference>
<dbReference type="InterPro" id="IPR043425">
    <property type="entry name" value="NusG-like"/>
</dbReference>
<dbReference type="InterPro" id="IPR015869">
    <property type="entry name" value="Transcrpt_antiterm_NusG_bac_CS"/>
</dbReference>
<dbReference type="InterPro" id="IPR047050">
    <property type="entry name" value="NGN"/>
</dbReference>
<organism evidence="10 11">
    <name type="scientific">Candidatus Shapirobacteria bacterium CG09_land_8_20_14_0_10_38_17</name>
    <dbReference type="NCBI Taxonomy" id="1974884"/>
    <lineage>
        <taxon>Bacteria</taxon>
        <taxon>Candidatus Shapironibacteriota</taxon>
    </lineage>
</organism>
<dbReference type="AlphaFoldDB" id="A0A2H0WRQ9"/>
<dbReference type="PANTHER" id="PTHR30265">
    <property type="entry name" value="RHO-INTERACTING TRANSCRIPTION TERMINATION FACTOR NUSG"/>
    <property type="match status" value="1"/>
</dbReference>
<evidence type="ECO:0000259" key="9">
    <source>
        <dbReference type="SMART" id="SM00739"/>
    </source>
</evidence>
<dbReference type="InterPro" id="IPR005824">
    <property type="entry name" value="KOW"/>
</dbReference>
<dbReference type="InterPro" id="IPR014722">
    <property type="entry name" value="Rib_uL2_dom2"/>
</dbReference>
<dbReference type="Pfam" id="PF02357">
    <property type="entry name" value="NusG"/>
    <property type="match status" value="1"/>
</dbReference>
<dbReference type="NCBIfam" id="TIGR00922">
    <property type="entry name" value="nusG"/>
    <property type="match status" value="1"/>
</dbReference>
<dbReference type="CDD" id="cd09891">
    <property type="entry name" value="NGN_Bact_1"/>
    <property type="match status" value="1"/>
</dbReference>
<evidence type="ECO:0000256" key="7">
    <source>
        <dbReference type="RuleBase" id="RU000538"/>
    </source>
</evidence>
<dbReference type="SUPFAM" id="SSF50104">
    <property type="entry name" value="Translation proteins SH3-like domain"/>
    <property type="match status" value="1"/>
</dbReference>
<comment type="caution">
    <text evidence="10">The sequence shown here is derived from an EMBL/GenBank/DDBJ whole genome shotgun (WGS) entry which is preliminary data.</text>
</comment>
<reference evidence="11" key="1">
    <citation type="submission" date="2017-09" db="EMBL/GenBank/DDBJ databases">
        <title>Depth-based differentiation of microbial function through sediment-hosted aquifers and enrichment of novel symbionts in the deep terrestrial subsurface.</title>
        <authorList>
            <person name="Probst A.J."/>
            <person name="Ladd B."/>
            <person name="Jarett J.K."/>
            <person name="Geller-Mcgrath D.E."/>
            <person name="Sieber C.M.K."/>
            <person name="Emerson J.B."/>
            <person name="Anantharaman K."/>
            <person name="Thomas B.C."/>
            <person name="Malmstrom R."/>
            <person name="Stieglmeier M."/>
            <person name="Klingl A."/>
            <person name="Woyke T."/>
            <person name="Ryan C.M."/>
            <person name="Banfield J.F."/>
        </authorList>
    </citation>
    <scope>NUCLEOTIDE SEQUENCE [LARGE SCALE GENOMIC DNA]</scope>
</reference>
<dbReference type="InterPro" id="IPR006645">
    <property type="entry name" value="NGN-like_dom"/>
</dbReference>
<evidence type="ECO:0000256" key="2">
    <source>
        <dbReference type="ARBA" id="ARBA00022814"/>
    </source>
</evidence>
<evidence type="ECO:0000256" key="5">
    <source>
        <dbReference type="HAMAP-Rule" id="MF_00948"/>
    </source>
</evidence>
<proteinExistence type="inferred from homology"/>
<dbReference type="Pfam" id="PF00467">
    <property type="entry name" value="KOW"/>
    <property type="match status" value="1"/>
</dbReference>
<dbReference type="Gene3D" id="2.30.30.30">
    <property type="match status" value="1"/>
</dbReference>
<dbReference type="PRINTS" id="PR00338">
    <property type="entry name" value="NUSGTNSCPFCT"/>
</dbReference>
<dbReference type="EMBL" id="PEZH01000009">
    <property type="protein sequence ID" value="PIS15340.1"/>
    <property type="molecule type" value="Genomic_DNA"/>
</dbReference>
<feature type="domain" description="NusG-like N-terminal" evidence="8">
    <location>
        <begin position="19"/>
        <end position="127"/>
    </location>
</feature>
<comment type="similarity">
    <text evidence="5 7">Belongs to the NusG family.</text>
</comment>
<keyword evidence="4 5" id="KW-0804">Transcription</keyword>
<dbReference type="Proteomes" id="UP000231282">
    <property type="component" value="Unassembled WGS sequence"/>
</dbReference>
<name>A0A2H0WRQ9_9BACT</name>
<evidence type="ECO:0000256" key="6">
    <source>
        <dbReference type="NCBIfam" id="TIGR00922"/>
    </source>
</evidence>
<dbReference type="InterPro" id="IPR008991">
    <property type="entry name" value="Translation_prot_SH3-like_sf"/>
</dbReference>
<gene>
    <name evidence="5" type="primary">nusG</name>
    <name evidence="10" type="ORF">COT63_00410</name>
</gene>
<dbReference type="HAMAP" id="MF_00948">
    <property type="entry name" value="NusG"/>
    <property type="match status" value="1"/>
</dbReference>
<evidence type="ECO:0000256" key="4">
    <source>
        <dbReference type="ARBA" id="ARBA00023163"/>
    </source>
</evidence>
<dbReference type="PANTHER" id="PTHR30265:SF2">
    <property type="entry name" value="TRANSCRIPTION TERMINATION_ANTITERMINATION PROTEIN NUSG"/>
    <property type="match status" value="1"/>
</dbReference>
<evidence type="ECO:0000259" key="8">
    <source>
        <dbReference type="SMART" id="SM00738"/>
    </source>
</evidence>
<protein>
    <recommendedName>
        <fullName evidence="5 6">Transcription termination/antitermination protein NusG</fullName>
    </recommendedName>
</protein>
<dbReference type="PROSITE" id="PS01014">
    <property type="entry name" value="NUSG"/>
    <property type="match status" value="1"/>
</dbReference>
<evidence type="ECO:0000313" key="11">
    <source>
        <dbReference type="Proteomes" id="UP000231282"/>
    </source>
</evidence>
<evidence type="ECO:0000313" key="10">
    <source>
        <dbReference type="EMBL" id="PIS15340.1"/>
    </source>
</evidence>
<dbReference type="GO" id="GO:0006354">
    <property type="term" value="P:DNA-templated transcription elongation"/>
    <property type="evidence" value="ECO:0007669"/>
    <property type="project" value="UniProtKB-UniRule"/>
</dbReference>
<comment type="function">
    <text evidence="5 7">Participates in transcription elongation, termination and antitermination.</text>
</comment>
<dbReference type="GO" id="GO:0006353">
    <property type="term" value="P:DNA-templated transcription termination"/>
    <property type="evidence" value="ECO:0007669"/>
    <property type="project" value="UniProtKB-UniRule"/>
</dbReference>
<dbReference type="CDD" id="cd06091">
    <property type="entry name" value="KOW_NusG"/>
    <property type="match status" value="1"/>
</dbReference>
<feature type="domain" description="KOW" evidence="9">
    <location>
        <begin position="137"/>
        <end position="164"/>
    </location>
</feature>
<dbReference type="InterPro" id="IPR036735">
    <property type="entry name" value="NGN_dom_sf"/>
</dbReference>
<dbReference type="GO" id="GO:0031564">
    <property type="term" value="P:transcription antitermination"/>
    <property type="evidence" value="ECO:0007669"/>
    <property type="project" value="UniProtKB-UniRule"/>
</dbReference>
<sequence>MEAKKLLNYWVINKESNPKACWYILHTYSGYEQRVTRVLQQRIRSFKQEDKFFEILIPTEKKMQIRGGKRFTKEEMLFPGYIFIKMILDDSSWVVARETQGVTGFVGVEDKPTPVINKEVRAIKQYLLVEKPKFKVSFSVGEAVKIIDGPFVDFLGTIDSIDKEKGKLKVMVSIFGRETPVELDFLQVRKI</sequence>
<dbReference type="FunFam" id="2.30.30.30:FF:000002">
    <property type="entry name" value="Transcription termination/antitermination factor NusG"/>
    <property type="match status" value="1"/>
</dbReference>